<organism evidence="12 13">
    <name type="scientific">Clostridium thermobutyricum</name>
    <dbReference type="NCBI Taxonomy" id="29372"/>
    <lineage>
        <taxon>Bacteria</taxon>
        <taxon>Bacillati</taxon>
        <taxon>Bacillota</taxon>
        <taxon>Clostridia</taxon>
        <taxon>Eubacteriales</taxon>
        <taxon>Clostridiaceae</taxon>
        <taxon>Clostridium</taxon>
    </lineage>
</organism>
<dbReference type="InterPro" id="IPR006474">
    <property type="entry name" value="Helicase_Cas3_CRISPR-ass_core"/>
</dbReference>
<dbReference type="Gene3D" id="1.10.3210.30">
    <property type="match status" value="1"/>
</dbReference>
<evidence type="ECO:0000256" key="2">
    <source>
        <dbReference type="ARBA" id="ARBA00009046"/>
    </source>
</evidence>
<dbReference type="NCBIfam" id="TIGR01587">
    <property type="entry name" value="cas3_core"/>
    <property type="match status" value="1"/>
</dbReference>
<feature type="domain" description="HD Cas3-type" evidence="11">
    <location>
        <begin position="8"/>
        <end position="204"/>
    </location>
</feature>
<gene>
    <name evidence="12" type="ORF">HMPREF1092_02895</name>
</gene>
<keyword evidence="13" id="KW-1185">Reference proteome</keyword>
<keyword evidence="3" id="KW-0540">Nuclease</keyword>
<name>N9WA56_9CLOT</name>
<evidence type="ECO:0000259" key="11">
    <source>
        <dbReference type="PROSITE" id="PS51643"/>
    </source>
</evidence>
<dbReference type="SMART" id="SM00490">
    <property type="entry name" value="HELICc"/>
    <property type="match status" value="1"/>
</dbReference>
<keyword evidence="10" id="KW-0175">Coiled coil</keyword>
<proteinExistence type="inferred from homology"/>
<sequence>MENKFLAKTYKKETIIEHTRKLVDNFYLLKKIYPKIDVNWELLYLACLYHDLGKMNSKFQNKIMNKLNEEIGEKRFEDIKSEIEDIEEIPHGYISPAFLNIEKLKEKFSNEEIRILKEIIYYHHNREKLNENRMRDLIKVVEKDVKKYINDFEFYDIGKIEKLDTSYIIEMQTRILNSDKYKKNEEICKNLIILKGLLNKIDFAASSETKVEIEPSDMCMLVKKSLEQYNGFNKLQLYMEENNDKNLIITASTGIGKTEGALAWIGKEKGFFTLPLKVSINAIYDRIIDEKKIGCKKEKVALLHSDTASEYLKRDLKNELDERYLNHTKQLSMPITVCTVDQLISFIFKYEGFELKQATLSYSKIVIDEIQMYSSSLVAYLLIAIKEIVKVGGKFCIVTATFPPIFEYFLNMLGVKENKHYLKPKEPFLKEIDGSPMLRHKIKVYETELDIEKIIKDKRKKKLVIVNTIKKAQEIYDKLKEKNINNVNLFHARFIKEDRSKKERDIFEHGKLDNGFEGIWITTQVVEASIDIDFDVLFTELSDISGLLQRMGRAYRNRPLYTNEANINVFVGNENIFPSGVSKKGGIIDRTIFNESRKCILKYDNVELNEFEKMKMVEEVYSVKSLKKSDYYKEIKNTISAFRNVEAYDLKKNEQKLRDILSVTVIPEQVYKDNEKEINLKIEKLQTLKNREEKLKIKDELMQKTVSISETSFKNIVKKDVVIKKEINKFEELYIIPCDYSIEKGVEFRKDLSEFNEEQFL</sequence>
<dbReference type="InterPro" id="IPR011545">
    <property type="entry name" value="DEAD/DEAH_box_helicase_dom"/>
</dbReference>
<dbReference type="InterPro" id="IPR050547">
    <property type="entry name" value="DEAD_box_RNA_helicases"/>
</dbReference>
<dbReference type="PANTHER" id="PTHR47963">
    <property type="entry name" value="DEAD-BOX ATP-DEPENDENT RNA HELICASE 47, MITOCHONDRIAL"/>
    <property type="match status" value="1"/>
</dbReference>
<dbReference type="SUPFAM" id="SSF52540">
    <property type="entry name" value="P-loop containing nucleoside triphosphate hydrolases"/>
    <property type="match status" value="1"/>
</dbReference>
<evidence type="ECO:0000313" key="12">
    <source>
        <dbReference type="EMBL" id="ENY99759.1"/>
    </source>
</evidence>
<dbReference type="NCBIfam" id="TIGR01596">
    <property type="entry name" value="cas3_HD"/>
    <property type="match status" value="1"/>
</dbReference>
<evidence type="ECO:0000313" key="13">
    <source>
        <dbReference type="Proteomes" id="UP000013097"/>
    </source>
</evidence>
<dbReference type="GO" id="GO:0003724">
    <property type="term" value="F:RNA helicase activity"/>
    <property type="evidence" value="ECO:0007669"/>
    <property type="project" value="TreeGrafter"/>
</dbReference>
<comment type="similarity">
    <text evidence="2">In the central section; belongs to the CRISPR-associated helicase Cas3 family.</text>
</comment>
<dbReference type="InterPro" id="IPR038257">
    <property type="entry name" value="CRISPR-assoc_Cas3_HD_sf"/>
</dbReference>
<dbReference type="PROSITE" id="PS51643">
    <property type="entry name" value="HD_CAS3"/>
    <property type="match status" value="1"/>
</dbReference>
<keyword evidence="4" id="KW-0479">Metal-binding</keyword>
<evidence type="ECO:0000256" key="4">
    <source>
        <dbReference type="ARBA" id="ARBA00022723"/>
    </source>
</evidence>
<evidence type="ECO:0000256" key="6">
    <source>
        <dbReference type="ARBA" id="ARBA00022801"/>
    </source>
</evidence>
<dbReference type="InterPro" id="IPR014001">
    <property type="entry name" value="Helicase_ATP-bd"/>
</dbReference>
<dbReference type="EMBL" id="AGYT01000019">
    <property type="protein sequence ID" value="ENY99759.1"/>
    <property type="molecule type" value="Genomic_DNA"/>
</dbReference>
<dbReference type="SUPFAM" id="SSF109604">
    <property type="entry name" value="HD-domain/PDEase-like"/>
    <property type="match status" value="1"/>
</dbReference>
<dbReference type="GO" id="GO:0051607">
    <property type="term" value="P:defense response to virus"/>
    <property type="evidence" value="ECO:0007669"/>
    <property type="project" value="UniProtKB-KW"/>
</dbReference>
<dbReference type="InterPro" id="IPR006483">
    <property type="entry name" value="CRISPR-assoc_Cas3_HD"/>
</dbReference>
<dbReference type="RefSeq" id="WP_002599336.1">
    <property type="nucleotide sequence ID" value="NZ_KB850958.1"/>
</dbReference>
<protein>
    <submittedName>
        <fullName evidence="12">CRISPR-associated helicase cas3</fullName>
    </submittedName>
</protein>
<dbReference type="GO" id="GO:0003723">
    <property type="term" value="F:RNA binding"/>
    <property type="evidence" value="ECO:0007669"/>
    <property type="project" value="TreeGrafter"/>
</dbReference>
<dbReference type="InterPro" id="IPR027417">
    <property type="entry name" value="P-loop_NTPase"/>
</dbReference>
<dbReference type="GO" id="GO:0046872">
    <property type="term" value="F:metal ion binding"/>
    <property type="evidence" value="ECO:0007669"/>
    <property type="project" value="UniProtKB-KW"/>
</dbReference>
<evidence type="ECO:0000256" key="5">
    <source>
        <dbReference type="ARBA" id="ARBA00022741"/>
    </source>
</evidence>
<dbReference type="eggNOG" id="COG1203">
    <property type="taxonomic scope" value="Bacteria"/>
</dbReference>
<dbReference type="GO" id="GO:0005524">
    <property type="term" value="F:ATP binding"/>
    <property type="evidence" value="ECO:0007669"/>
    <property type="project" value="UniProtKB-KW"/>
</dbReference>
<keyword evidence="5" id="KW-0547">Nucleotide-binding</keyword>
<evidence type="ECO:0000256" key="8">
    <source>
        <dbReference type="ARBA" id="ARBA00022840"/>
    </source>
</evidence>
<dbReference type="Pfam" id="PF22590">
    <property type="entry name" value="Cas3-like_C_2"/>
    <property type="match status" value="1"/>
</dbReference>
<evidence type="ECO:0000256" key="1">
    <source>
        <dbReference type="ARBA" id="ARBA00006847"/>
    </source>
</evidence>
<keyword evidence="9" id="KW-0051">Antiviral defense</keyword>
<dbReference type="SMART" id="SM00487">
    <property type="entry name" value="DEXDc"/>
    <property type="match status" value="1"/>
</dbReference>
<feature type="coiled-coil region" evidence="10">
    <location>
        <begin position="671"/>
        <end position="698"/>
    </location>
</feature>
<evidence type="ECO:0000256" key="3">
    <source>
        <dbReference type="ARBA" id="ARBA00022722"/>
    </source>
</evidence>
<dbReference type="Proteomes" id="UP000013097">
    <property type="component" value="Unassembled WGS sequence"/>
</dbReference>
<comment type="caution">
    <text evidence="12">The sequence shown here is derived from an EMBL/GenBank/DDBJ whole genome shotgun (WGS) entry which is preliminary data.</text>
</comment>
<evidence type="ECO:0000256" key="10">
    <source>
        <dbReference type="SAM" id="Coils"/>
    </source>
</evidence>
<dbReference type="GO" id="GO:0004518">
    <property type="term" value="F:nuclease activity"/>
    <property type="evidence" value="ECO:0007669"/>
    <property type="project" value="UniProtKB-KW"/>
</dbReference>
<evidence type="ECO:0000256" key="7">
    <source>
        <dbReference type="ARBA" id="ARBA00022806"/>
    </source>
</evidence>
<keyword evidence="8" id="KW-0067">ATP-binding</keyword>
<accession>N9WA56</accession>
<dbReference type="GO" id="GO:0016787">
    <property type="term" value="F:hydrolase activity"/>
    <property type="evidence" value="ECO:0007669"/>
    <property type="project" value="UniProtKB-KW"/>
</dbReference>
<keyword evidence="6" id="KW-0378">Hydrolase</keyword>
<dbReference type="PANTHER" id="PTHR47963:SF9">
    <property type="entry name" value="CRISPR-ASSOCIATED ENDONUCLEASE_HELICASE CAS3"/>
    <property type="match status" value="1"/>
</dbReference>
<comment type="similarity">
    <text evidence="1">In the N-terminal section; belongs to the CRISPR-associated nuclease Cas3-HD family.</text>
</comment>
<reference evidence="12 13" key="1">
    <citation type="submission" date="2013-01" db="EMBL/GenBank/DDBJ databases">
        <title>The Genome Sequence of Clostridium colicanis 209318.</title>
        <authorList>
            <consortium name="The Broad Institute Genome Sequencing Platform"/>
            <person name="Earl A."/>
            <person name="Ward D."/>
            <person name="Feldgarden M."/>
            <person name="Gevers D."/>
            <person name="Courvalin P."/>
            <person name="Lambert T."/>
            <person name="Walker B."/>
            <person name="Young S.K."/>
            <person name="Zeng Q."/>
            <person name="Gargeya S."/>
            <person name="Fitzgerald M."/>
            <person name="Haas B."/>
            <person name="Abouelleil A."/>
            <person name="Alvarado L."/>
            <person name="Arachchi H.M."/>
            <person name="Berlin A.M."/>
            <person name="Chapman S.B."/>
            <person name="Dewar J."/>
            <person name="Goldberg J."/>
            <person name="Griggs A."/>
            <person name="Gujja S."/>
            <person name="Hansen M."/>
            <person name="Howarth C."/>
            <person name="Imamovic A."/>
            <person name="Larimer J."/>
            <person name="McCowan C."/>
            <person name="Murphy C."/>
            <person name="Neiman D."/>
            <person name="Pearson M."/>
            <person name="Priest M."/>
            <person name="Roberts A."/>
            <person name="Saif S."/>
            <person name="Shea T."/>
            <person name="Sisk P."/>
            <person name="Sykes S."/>
            <person name="Wortman J."/>
            <person name="Nusbaum C."/>
            <person name="Birren B."/>
        </authorList>
    </citation>
    <scope>NUCLEOTIDE SEQUENCE [LARGE SCALE GENOMIC DNA]</scope>
    <source>
        <strain evidence="12 13">209318</strain>
    </source>
</reference>
<dbReference type="CDD" id="cd09641">
    <property type="entry name" value="Cas3''_I"/>
    <property type="match status" value="1"/>
</dbReference>
<dbReference type="HOGENOM" id="CLU_009347_0_0_9"/>
<dbReference type="Pfam" id="PF18019">
    <property type="entry name" value="Cas3_HD"/>
    <property type="match status" value="1"/>
</dbReference>
<dbReference type="InterPro" id="IPR001650">
    <property type="entry name" value="Helicase_C-like"/>
</dbReference>
<keyword evidence="7" id="KW-0347">Helicase</keyword>
<dbReference type="Pfam" id="PF00270">
    <property type="entry name" value="DEAD"/>
    <property type="match status" value="1"/>
</dbReference>
<dbReference type="Gene3D" id="3.40.50.300">
    <property type="entry name" value="P-loop containing nucleotide triphosphate hydrolases"/>
    <property type="match status" value="2"/>
</dbReference>
<evidence type="ECO:0000256" key="9">
    <source>
        <dbReference type="ARBA" id="ARBA00023118"/>
    </source>
</evidence>
<dbReference type="InterPro" id="IPR054712">
    <property type="entry name" value="Cas3-like_dom"/>
</dbReference>
<dbReference type="AlphaFoldDB" id="N9WA56"/>
<dbReference type="PATRIC" id="fig|999411.4.peg.2810"/>